<keyword evidence="3 10" id="KW-0653">Protein transport</keyword>
<feature type="region of interest" description="Disordered" evidence="11">
    <location>
        <begin position="78"/>
        <end position="145"/>
    </location>
</feature>
<dbReference type="InterPro" id="IPR025655">
    <property type="entry name" value="PEX14"/>
</dbReference>
<accession>A0A673UIC9</accession>
<dbReference type="AlphaFoldDB" id="A0A673UIC9"/>
<dbReference type="InterPro" id="IPR006785">
    <property type="entry name" value="Pex14_N"/>
</dbReference>
<dbReference type="InterPro" id="IPR036388">
    <property type="entry name" value="WH-like_DNA-bd_sf"/>
</dbReference>
<evidence type="ECO:0000256" key="6">
    <source>
        <dbReference type="ARBA" id="ARBA00023140"/>
    </source>
</evidence>
<evidence type="ECO:0000313" key="14">
    <source>
        <dbReference type="Proteomes" id="UP000472268"/>
    </source>
</evidence>
<evidence type="ECO:0000256" key="5">
    <source>
        <dbReference type="ARBA" id="ARBA00023136"/>
    </source>
</evidence>
<dbReference type="GO" id="GO:1990429">
    <property type="term" value="C:peroxisomal importomer complex"/>
    <property type="evidence" value="ECO:0007669"/>
    <property type="project" value="TreeGrafter"/>
</dbReference>
<dbReference type="GO" id="GO:0016560">
    <property type="term" value="P:protein import into peroxisome matrix, docking"/>
    <property type="evidence" value="ECO:0007669"/>
    <property type="project" value="UniProtKB-UniRule"/>
</dbReference>
<sequence>MASSEQAEQPSQPSSTPGGENVVPREPLIATAVKFLQNSRVRQSPLATRRAFLKKKGCELQVIRGWNRRRSGLVACPGSVSPEEMRAGPRPRPAPLAFGQNEPEALLSQASGQRQPRGRPLRPSWRGAPRLCWQPGARPPSGGGY</sequence>
<dbReference type="Gene3D" id="1.10.10.10">
    <property type="entry name" value="Winged helix-like DNA-binding domain superfamily/Winged helix DNA-binding domain"/>
    <property type="match status" value="1"/>
</dbReference>
<evidence type="ECO:0000256" key="10">
    <source>
        <dbReference type="RuleBase" id="RU367032"/>
    </source>
</evidence>
<keyword evidence="4" id="KW-0811">Translocation</keyword>
<dbReference type="GO" id="GO:0005102">
    <property type="term" value="F:signaling receptor binding"/>
    <property type="evidence" value="ECO:0007669"/>
    <property type="project" value="TreeGrafter"/>
</dbReference>
<gene>
    <name evidence="13" type="primary">PEX14</name>
</gene>
<evidence type="ECO:0000259" key="12">
    <source>
        <dbReference type="Pfam" id="PF04695"/>
    </source>
</evidence>
<keyword evidence="6 10" id="KW-0576">Peroxisome</keyword>
<keyword evidence="14" id="KW-1185">Reference proteome</keyword>
<keyword evidence="5 10" id="KW-0472">Membrane</keyword>
<dbReference type="GO" id="GO:0005778">
    <property type="term" value="C:peroxisomal membrane"/>
    <property type="evidence" value="ECO:0007669"/>
    <property type="project" value="UniProtKB-SubCell"/>
</dbReference>
<reference evidence="13" key="3">
    <citation type="submission" date="2025-09" db="UniProtKB">
        <authorList>
            <consortium name="Ensembl"/>
        </authorList>
    </citation>
    <scope>IDENTIFICATION</scope>
</reference>
<keyword evidence="2 10" id="KW-0813">Transport</keyword>
<evidence type="ECO:0000256" key="1">
    <source>
        <dbReference type="ARBA" id="ARBA00005443"/>
    </source>
</evidence>
<evidence type="ECO:0000256" key="7">
    <source>
        <dbReference type="ARBA" id="ARBA00029502"/>
    </source>
</evidence>
<dbReference type="PANTHER" id="PTHR23058">
    <property type="entry name" value="PEROXISOMAL MEMBRANE PROTEIN PEX14"/>
    <property type="match status" value="1"/>
</dbReference>
<comment type="subcellular location">
    <subcellularLocation>
        <location evidence="9 10">Peroxisome membrane</location>
    </subcellularLocation>
</comment>
<proteinExistence type="inferred from homology"/>
<dbReference type="Proteomes" id="UP000472268">
    <property type="component" value="Chromosome 8"/>
</dbReference>
<reference evidence="13 14" key="1">
    <citation type="submission" date="2019-05" db="EMBL/GenBank/DDBJ databases">
        <title>A Chromosome-scale Meerkat (S. suricatta) Genome Assembly.</title>
        <authorList>
            <person name="Dudchenko O."/>
            <person name="Lieberman Aiden E."/>
            <person name="Tung J."/>
            <person name="Barreiro L.B."/>
            <person name="Clutton-Brock T.H."/>
        </authorList>
    </citation>
    <scope>NUCLEOTIDE SEQUENCE [LARGE SCALE GENOMIC DNA]</scope>
</reference>
<organism evidence="13 14">
    <name type="scientific">Suricata suricatta</name>
    <name type="common">Meerkat</name>
    <dbReference type="NCBI Taxonomy" id="37032"/>
    <lineage>
        <taxon>Eukaryota</taxon>
        <taxon>Metazoa</taxon>
        <taxon>Chordata</taxon>
        <taxon>Craniata</taxon>
        <taxon>Vertebrata</taxon>
        <taxon>Euteleostomi</taxon>
        <taxon>Mammalia</taxon>
        <taxon>Eutheria</taxon>
        <taxon>Laurasiatheria</taxon>
        <taxon>Carnivora</taxon>
        <taxon>Feliformia</taxon>
        <taxon>Herpestidae</taxon>
        <taxon>Suricata</taxon>
    </lineage>
</organism>
<comment type="similarity">
    <text evidence="1 10">Belongs to the peroxin-14 family.</text>
</comment>
<reference evidence="13" key="2">
    <citation type="submission" date="2025-08" db="UniProtKB">
        <authorList>
            <consortium name="Ensembl"/>
        </authorList>
    </citation>
    <scope>IDENTIFICATION</scope>
</reference>
<dbReference type="Ensembl" id="ENSSSUT00005023977.1">
    <property type="protein sequence ID" value="ENSSSUP00005020970.1"/>
    <property type="gene ID" value="ENSSSUG00005013519.1"/>
</dbReference>
<feature type="domain" description="Peroxisome membrane anchor protein Pex14p N-terminal" evidence="12">
    <location>
        <begin position="25"/>
        <end position="57"/>
    </location>
</feature>
<feature type="region of interest" description="Disordered" evidence="11">
    <location>
        <begin position="1"/>
        <end position="25"/>
    </location>
</feature>
<evidence type="ECO:0000256" key="3">
    <source>
        <dbReference type="ARBA" id="ARBA00022927"/>
    </source>
</evidence>
<evidence type="ECO:0000256" key="4">
    <source>
        <dbReference type="ARBA" id="ARBA00023010"/>
    </source>
</evidence>
<evidence type="ECO:0000256" key="9">
    <source>
        <dbReference type="ARBA" id="ARBA00046271"/>
    </source>
</evidence>
<evidence type="ECO:0000256" key="11">
    <source>
        <dbReference type="SAM" id="MobiDB-lite"/>
    </source>
</evidence>
<name>A0A673UIC9_SURSU</name>
<protein>
    <recommendedName>
        <fullName evidence="7 10">Peroxisomal membrane protein PEX14</fullName>
    </recommendedName>
    <alternativeName>
        <fullName evidence="8 10">Peroxin-14</fullName>
    </alternativeName>
</protein>
<dbReference type="PANTHER" id="PTHR23058:SF0">
    <property type="entry name" value="PEROXISOMAL MEMBRANE PROTEIN PEX14"/>
    <property type="match status" value="1"/>
</dbReference>
<evidence type="ECO:0000313" key="13">
    <source>
        <dbReference type="Ensembl" id="ENSSSUP00005020970.1"/>
    </source>
</evidence>
<evidence type="ECO:0000256" key="2">
    <source>
        <dbReference type="ARBA" id="ARBA00022448"/>
    </source>
</evidence>
<feature type="compositionally biased region" description="Low complexity" evidence="11">
    <location>
        <begin position="1"/>
        <end position="15"/>
    </location>
</feature>
<comment type="function">
    <text evidence="10">Component of the PEX13-PEX14 docking complex, a translocon channel that specifically mediates the import of peroxisomal cargo proteins bound to PEX5 receptor. The PEX13-PEX14 docking complex forms a large import pore which can be opened to a diameter of about 9 nm. Mechanistically, PEX5 receptor along with cargo proteins associates with the PEX14 subunit of the PEX13-PEX14 docking complex in the cytosol, leading to the insertion of the receptor into the organelle membrane with the concomitant translocation of the cargo into the peroxisome matrix.</text>
</comment>
<evidence type="ECO:0000256" key="8">
    <source>
        <dbReference type="ARBA" id="ARBA00029691"/>
    </source>
</evidence>
<dbReference type="Pfam" id="PF04695">
    <property type="entry name" value="Pex14_N"/>
    <property type="match status" value="1"/>
</dbReference>